<evidence type="ECO:0000256" key="9">
    <source>
        <dbReference type="ARBA" id="ARBA00023303"/>
    </source>
</evidence>
<dbReference type="NCBIfam" id="TIGR00863">
    <property type="entry name" value="P2X"/>
    <property type="match status" value="1"/>
</dbReference>
<keyword evidence="4 13" id="KW-0812">Transmembrane</keyword>
<feature type="disulfide bond" evidence="11">
    <location>
        <begin position="287"/>
        <end position="296"/>
    </location>
</feature>
<feature type="binding site" evidence="10">
    <location>
        <begin position="317"/>
        <end position="319"/>
    </location>
    <ligand>
        <name>ATP</name>
        <dbReference type="ChEBI" id="CHEBI:30616"/>
        <note>ligand shared between two neighboring subunits of the homotrimer</note>
    </ligand>
</feature>
<dbReference type="Proteomes" id="UP000594262">
    <property type="component" value="Unplaced"/>
</dbReference>
<keyword evidence="11" id="KW-1015">Disulfide bond</keyword>
<organism evidence="14 15">
    <name type="scientific">Clytia hemisphaerica</name>
    <dbReference type="NCBI Taxonomy" id="252671"/>
    <lineage>
        <taxon>Eukaryota</taxon>
        <taxon>Metazoa</taxon>
        <taxon>Cnidaria</taxon>
        <taxon>Hydrozoa</taxon>
        <taxon>Hydroidolina</taxon>
        <taxon>Leptothecata</taxon>
        <taxon>Obeliida</taxon>
        <taxon>Clytiidae</taxon>
        <taxon>Clytia</taxon>
    </lineage>
</organism>
<feature type="region of interest" description="Disordered" evidence="12">
    <location>
        <begin position="401"/>
        <end position="422"/>
    </location>
</feature>
<evidence type="ECO:0000256" key="8">
    <source>
        <dbReference type="ARBA" id="ARBA00023286"/>
    </source>
</evidence>
<dbReference type="GO" id="GO:0004931">
    <property type="term" value="F:extracellularly ATP-gated monoatomic cation channel activity"/>
    <property type="evidence" value="ECO:0007669"/>
    <property type="project" value="InterPro"/>
</dbReference>
<keyword evidence="10" id="KW-0067">ATP-binding</keyword>
<keyword evidence="5 13" id="KW-1133">Transmembrane helix</keyword>
<dbReference type="PANTHER" id="PTHR10125">
    <property type="entry name" value="P2X PURINOCEPTOR"/>
    <property type="match status" value="1"/>
</dbReference>
<evidence type="ECO:0008006" key="16">
    <source>
        <dbReference type="Google" id="ProtNLM"/>
    </source>
</evidence>
<evidence type="ECO:0000256" key="7">
    <source>
        <dbReference type="ARBA" id="ARBA00023136"/>
    </source>
</evidence>
<keyword evidence="7 13" id="KW-0472">Membrane</keyword>
<dbReference type="EnsemblMetazoa" id="CLYHEMT014861.3">
    <property type="protein sequence ID" value="CLYHEMP014861.3"/>
    <property type="gene ID" value="CLYHEMG014861"/>
</dbReference>
<keyword evidence="6" id="KW-0406">Ion transport</keyword>
<dbReference type="GO" id="GO:0012505">
    <property type="term" value="C:endomembrane system"/>
    <property type="evidence" value="ECO:0007669"/>
    <property type="project" value="UniProtKB-SubCell"/>
</dbReference>
<comment type="similarity">
    <text evidence="2">Belongs to the P2X receptor family.</text>
</comment>
<feature type="binding site" evidence="10">
    <location>
        <position position="336"/>
    </location>
    <ligand>
        <name>ATP</name>
        <dbReference type="ChEBI" id="CHEBI:30616"/>
        <note>ligand shared between two neighboring subunits of the homotrimer</note>
    </ligand>
</feature>
<keyword evidence="3" id="KW-0813">Transport</keyword>
<dbReference type="InterPro" id="IPR027309">
    <property type="entry name" value="P2X_extracellular_dom_sf"/>
</dbReference>
<dbReference type="RefSeq" id="XP_066918321.1">
    <property type="nucleotide sequence ID" value="XM_067062220.1"/>
</dbReference>
<sequence length="434" mass="49882">MNQSRKQMVLEKSKFHCINFLLSYETGKVVEIQNKKVAFWYRLIQLSVIIYVIGYAIIYDKGYQEIDSAISSTNTKVKGITHVNFGNFPSTFFNGRMIYDPQDYVIKQDGDSFFVMTNMVITPKQYQGKCPEDPESYRTICKTDKDCQQGTSNKYGHGERSGRCVPSDRNSTVKVCESYGWCPTEYDVLPMENYNNFSKTIPLLDGTKESTVLIKNQIHFPKFKVTRNNIVHHQKSGSYMKRCRYNSTTDPLCPIFKLRDIVESCGDDYTQVGFEGAVYGIVMEWDCNLDHSLDECYPEYKFKRLDDVDTPLSHGYNFRYADYYVENGTRYRTLTKAYGIKFELVVHGEAGKFSFIPLMLNLGAGIGLLGIATFWCDFIVLNLAKKRNVYRNHICESVGRGMSSNEKSSLDGDTKQNCDEKKTQEENNLLVHAF</sequence>
<dbReference type="Gene3D" id="2.60.490.10">
    <property type="entry name" value="atp-gated p2x4 ion channel domain"/>
    <property type="match status" value="1"/>
</dbReference>
<dbReference type="AlphaFoldDB" id="A0A7M5WYR3"/>
<feature type="compositionally biased region" description="Basic and acidic residues" evidence="12">
    <location>
        <begin position="408"/>
        <end position="422"/>
    </location>
</feature>
<evidence type="ECO:0000256" key="12">
    <source>
        <dbReference type="SAM" id="MobiDB-lite"/>
    </source>
</evidence>
<dbReference type="InterPro" id="IPR001429">
    <property type="entry name" value="P2X_purnocptor"/>
</dbReference>
<dbReference type="PIRSF" id="PIRSF005713">
    <property type="entry name" value="P2X_purinoceptor"/>
    <property type="match status" value="1"/>
</dbReference>
<accession>A0A7M5WYR3</accession>
<dbReference type="GO" id="GO:0033198">
    <property type="term" value="P:response to ATP"/>
    <property type="evidence" value="ECO:0007669"/>
    <property type="project" value="InterPro"/>
</dbReference>
<protein>
    <recommendedName>
        <fullName evidence="16">Purinergic receptor</fullName>
    </recommendedName>
</protein>
<keyword evidence="15" id="KW-1185">Reference proteome</keyword>
<reference evidence="14" key="1">
    <citation type="submission" date="2021-01" db="UniProtKB">
        <authorList>
            <consortium name="EnsemblMetazoa"/>
        </authorList>
    </citation>
    <scope>IDENTIFICATION</scope>
</reference>
<feature type="disulfide bond" evidence="11">
    <location>
        <begin position="141"/>
        <end position="164"/>
    </location>
</feature>
<dbReference type="PANTHER" id="PTHR10125:SF31">
    <property type="entry name" value="P2X RECEPTOR E"/>
    <property type="match status" value="1"/>
</dbReference>
<evidence type="ECO:0000256" key="1">
    <source>
        <dbReference type="ARBA" id="ARBA00004308"/>
    </source>
</evidence>
<dbReference type="GO" id="GO:0005524">
    <property type="term" value="F:ATP binding"/>
    <property type="evidence" value="ECO:0007669"/>
    <property type="project" value="UniProtKB-KW"/>
</dbReference>
<dbReference type="OrthoDB" id="494673at2759"/>
<dbReference type="GO" id="GO:0001614">
    <property type="term" value="F:purinergic nucleotide receptor activity"/>
    <property type="evidence" value="ECO:0007669"/>
    <property type="project" value="InterPro"/>
</dbReference>
<name>A0A7M5WYR3_9CNID</name>
<feature type="disulfide bond" evidence="11">
    <location>
        <begin position="243"/>
        <end position="253"/>
    </location>
</feature>
<evidence type="ECO:0000256" key="5">
    <source>
        <dbReference type="ARBA" id="ARBA00022989"/>
    </source>
</evidence>
<keyword evidence="8" id="KW-1071">Ligand-gated ion channel</keyword>
<dbReference type="InterPro" id="IPR059116">
    <property type="entry name" value="P2X_receptor"/>
</dbReference>
<feature type="binding site" evidence="10">
    <location>
        <begin position="76"/>
        <end position="78"/>
    </location>
    <ligand>
        <name>ATP</name>
        <dbReference type="ChEBI" id="CHEBI:30616"/>
        <note>ligand shared between two neighboring subunits of the homotrimer</note>
    </ligand>
</feature>
<keyword evidence="9" id="KW-0407">Ion channel</keyword>
<dbReference type="GO" id="GO:0070588">
    <property type="term" value="P:calcium ion transmembrane transport"/>
    <property type="evidence" value="ECO:0007669"/>
    <property type="project" value="TreeGrafter"/>
</dbReference>
<evidence type="ECO:0000256" key="6">
    <source>
        <dbReference type="ARBA" id="ARBA00023065"/>
    </source>
</evidence>
<evidence type="ECO:0000313" key="15">
    <source>
        <dbReference type="Proteomes" id="UP000594262"/>
    </source>
</evidence>
<evidence type="ECO:0000256" key="3">
    <source>
        <dbReference type="ARBA" id="ARBA00022448"/>
    </source>
</evidence>
<proteinExistence type="inferred from homology"/>
<dbReference type="GO" id="GO:0098794">
    <property type="term" value="C:postsynapse"/>
    <property type="evidence" value="ECO:0007669"/>
    <property type="project" value="GOC"/>
</dbReference>
<feature type="disulfide bond" evidence="11">
    <location>
        <begin position="130"/>
        <end position="182"/>
    </location>
</feature>
<evidence type="ECO:0000256" key="13">
    <source>
        <dbReference type="SAM" id="Phobius"/>
    </source>
</evidence>
<evidence type="ECO:0000313" key="14">
    <source>
        <dbReference type="EnsemblMetazoa" id="CLYHEMP014861.3"/>
    </source>
</evidence>
<evidence type="ECO:0000256" key="2">
    <source>
        <dbReference type="ARBA" id="ARBA00009848"/>
    </source>
</evidence>
<feature type="disulfide bond" evidence="11">
    <location>
        <begin position="147"/>
        <end position="176"/>
    </location>
</feature>
<dbReference type="PRINTS" id="PR01307">
    <property type="entry name" value="P2XRECEPTOR"/>
</dbReference>
<evidence type="ECO:0000256" key="4">
    <source>
        <dbReference type="ARBA" id="ARBA00022692"/>
    </source>
</evidence>
<comment type="subcellular location">
    <subcellularLocation>
        <location evidence="1">Endomembrane system</location>
    </subcellularLocation>
</comment>
<keyword evidence="10" id="KW-0547">Nucleotide-binding</keyword>
<dbReference type="GeneID" id="136805644"/>
<evidence type="ECO:0000256" key="10">
    <source>
        <dbReference type="PIRSR" id="PIRSR005713-1"/>
    </source>
</evidence>
<dbReference type="GO" id="GO:0005886">
    <property type="term" value="C:plasma membrane"/>
    <property type="evidence" value="ECO:0007669"/>
    <property type="project" value="InterPro"/>
</dbReference>
<feature type="binding site" evidence="10">
    <location>
        <position position="211"/>
    </location>
    <ligand>
        <name>ATP</name>
        <dbReference type="ChEBI" id="CHEBI:30616"/>
        <note>ligand shared between two neighboring subunits of the homotrimer</note>
    </ligand>
</feature>
<dbReference type="Gene3D" id="1.10.287.940">
    <property type="entry name" value="atp-gated p2x4 ion channel"/>
    <property type="match status" value="1"/>
</dbReference>
<dbReference type="Pfam" id="PF00864">
    <property type="entry name" value="P2X_receptor"/>
    <property type="match status" value="1"/>
</dbReference>
<feature type="transmembrane region" description="Helical" evidence="13">
    <location>
        <begin position="39"/>
        <end position="58"/>
    </location>
</feature>
<feature type="transmembrane region" description="Helical" evidence="13">
    <location>
        <begin position="362"/>
        <end position="384"/>
    </location>
</feature>
<evidence type="ECO:0000256" key="11">
    <source>
        <dbReference type="PIRSR" id="PIRSR005713-2"/>
    </source>
</evidence>